<dbReference type="EC" id="1.4.1.1" evidence="2 5"/>
<dbReference type="NCBIfam" id="TIGR00518">
    <property type="entry name" value="alaDH"/>
    <property type="match status" value="1"/>
</dbReference>
<dbReference type="Proteomes" id="UP001162734">
    <property type="component" value="Chromosome"/>
</dbReference>
<dbReference type="PIRSF" id="PIRSF000183">
    <property type="entry name" value="Alanine_dh"/>
    <property type="match status" value="1"/>
</dbReference>
<feature type="domain" description="Alanine dehydrogenase/pyridine nucleotide transhydrogenase N-terminal" evidence="7">
    <location>
        <begin position="4"/>
        <end position="137"/>
    </location>
</feature>
<keyword evidence="9" id="KW-1185">Reference proteome</keyword>
<feature type="domain" description="Alanine dehydrogenase/pyridine nucleotide transhydrogenase NAD(H)-binding" evidence="6">
    <location>
        <begin position="149"/>
        <end position="297"/>
    </location>
</feature>
<dbReference type="Pfam" id="PF01262">
    <property type="entry name" value="AlaDh_PNT_C"/>
    <property type="match status" value="1"/>
</dbReference>
<dbReference type="PROSITE" id="PS00837">
    <property type="entry name" value="ALADH_PNT_2"/>
    <property type="match status" value="1"/>
</dbReference>
<dbReference type="CDD" id="cd05305">
    <property type="entry name" value="L-AlaDH"/>
    <property type="match status" value="1"/>
</dbReference>
<dbReference type="InterPro" id="IPR007886">
    <property type="entry name" value="AlaDH/PNT_N"/>
</dbReference>
<dbReference type="Pfam" id="PF05222">
    <property type="entry name" value="AlaDh_PNT_N"/>
    <property type="match status" value="1"/>
</dbReference>
<evidence type="ECO:0000256" key="3">
    <source>
        <dbReference type="ARBA" id="ARBA00023002"/>
    </source>
</evidence>
<dbReference type="Gene3D" id="3.40.50.720">
    <property type="entry name" value="NAD(P)-binding Rossmann-like Domain"/>
    <property type="match status" value="2"/>
</dbReference>
<evidence type="ECO:0000256" key="2">
    <source>
        <dbReference type="ARBA" id="ARBA00012897"/>
    </source>
</evidence>
<dbReference type="InterPro" id="IPR008143">
    <property type="entry name" value="Ala_DH/PNT_CS2"/>
</dbReference>
<name>A0ABN6N9A6_9BACT</name>
<protein>
    <recommendedName>
        <fullName evidence="2 5">Alanine dehydrogenase</fullName>
        <ecNumber evidence="2 5">1.4.1.1</ecNumber>
    </recommendedName>
</protein>
<dbReference type="SUPFAM" id="SSF51735">
    <property type="entry name" value="NAD(P)-binding Rossmann-fold domains"/>
    <property type="match status" value="1"/>
</dbReference>
<keyword evidence="4 5" id="KW-0520">NAD</keyword>
<sequence length="370" mass="38135">MNVGCPKEIKVNENRVGLTPGGARSMVAAGHKVLVQAGAGVGSGFPDAEYAAAGAVVVKTAQEVFDGSELVIKVKEPQAVEISAMHVGQVLFTYLHLAPDPEQTKGLLEKGITGIAYETITDAAGRLPLLTPMSEVAGRMAAHVGAFYLQAGNGGSGVLMGGVPGVPPANVVVLGAGTVGLNAIKVAAGMGARVTALDKSLPTLRYLDDIFGNRIDTLWSSEHHVEEAIAKADLVIGAVLVPGAHAPRIVTRKMLSLMKPRSVVVDVAVDQGGCFETTHATTHADPVYLVDNVLHYAVANMPGAVPRTSTIALANATLPYALKLANQGWKKALAADKGFLAGLNTHDGKLTCAPVAESLGLPFVDPASLV</sequence>
<comment type="similarity">
    <text evidence="1 5">Belongs to the AlaDH/PNT family.</text>
</comment>
<dbReference type="PANTHER" id="PTHR42795:SF1">
    <property type="entry name" value="ALANINE DEHYDROGENASE"/>
    <property type="match status" value="1"/>
</dbReference>
<accession>A0ABN6N9A6</accession>
<dbReference type="SMART" id="SM01003">
    <property type="entry name" value="AlaDh_PNT_N"/>
    <property type="match status" value="1"/>
</dbReference>
<keyword evidence="3 5" id="KW-0560">Oxidoreductase</keyword>
<dbReference type="RefSeq" id="WP_248342223.1">
    <property type="nucleotide sequence ID" value="NZ_AP025592.1"/>
</dbReference>
<evidence type="ECO:0000256" key="4">
    <source>
        <dbReference type="ARBA" id="ARBA00023027"/>
    </source>
</evidence>
<evidence type="ECO:0000313" key="9">
    <source>
        <dbReference type="Proteomes" id="UP001162734"/>
    </source>
</evidence>
<evidence type="ECO:0000313" key="8">
    <source>
        <dbReference type="EMBL" id="BDG09821.1"/>
    </source>
</evidence>
<evidence type="ECO:0000256" key="1">
    <source>
        <dbReference type="ARBA" id="ARBA00005689"/>
    </source>
</evidence>
<comment type="catalytic activity">
    <reaction evidence="5">
        <text>L-alanine + NAD(+) + H2O = pyruvate + NH4(+) + NADH + H(+)</text>
        <dbReference type="Rhea" id="RHEA:18405"/>
        <dbReference type="ChEBI" id="CHEBI:15361"/>
        <dbReference type="ChEBI" id="CHEBI:15377"/>
        <dbReference type="ChEBI" id="CHEBI:15378"/>
        <dbReference type="ChEBI" id="CHEBI:28938"/>
        <dbReference type="ChEBI" id="CHEBI:57540"/>
        <dbReference type="ChEBI" id="CHEBI:57945"/>
        <dbReference type="ChEBI" id="CHEBI:57972"/>
        <dbReference type="EC" id="1.4.1.1"/>
    </reaction>
</comment>
<dbReference type="SUPFAM" id="SSF52283">
    <property type="entry name" value="Formate/glycerate dehydrogenase catalytic domain-like"/>
    <property type="match status" value="1"/>
</dbReference>
<proteinExistence type="inferred from homology"/>
<evidence type="ECO:0000256" key="5">
    <source>
        <dbReference type="PIRNR" id="PIRNR000183"/>
    </source>
</evidence>
<dbReference type="EMBL" id="AP025592">
    <property type="protein sequence ID" value="BDG09821.1"/>
    <property type="molecule type" value="Genomic_DNA"/>
</dbReference>
<dbReference type="PANTHER" id="PTHR42795">
    <property type="entry name" value="ALANINE DEHYDROGENASE"/>
    <property type="match status" value="1"/>
</dbReference>
<dbReference type="SMART" id="SM01002">
    <property type="entry name" value="AlaDh_PNT_C"/>
    <property type="match status" value="1"/>
</dbReference>
<evidence type="ECO:0000259" key="6">
    <source>
        <dbReference type="SMART" id="SM01002"/>
    </source>
</evidence>
<gene>
    <name evidence="8" type="primary">ald</name>
    <name evidence="8" type="ORF">AMPC_29340</name>
</gene>
<organism evidence="8 9">
    <name type="scientific">Anaeromyxobacter paludicola</name>
    <dbReference type="NCBI Taxonomy" id="2918171"/>
    <lineage>
        <taxon>Bacteria</taxon>
        <taxon>Pseudomonadati</taxon>
        <taxon>Myxococcota</taxon>
        <taxon>Myxococcia</taxon>
        <taxon>Myxococcales</taxon>
        <taxon>Cystobacterineae</taxon>
        <taxon>Anaeromyxobacteraceae</taxon>
        <taxon>Anaeromyxobacter</taxon>
    </lineage>
</organism>
<evidence type="ECO:0000259" key="7">
    <source>
        <dbReference type="SMART" id="SM01003"/>
    </source>
</evidence>
<dbReference type="InterPro" id="IPR008141">
    <property type="entry name" value="Ala_DH"/>
</dbReference>
<reference evidence="9" key="1">
    <citation type="journal article" date="2022" name="Int. J. Syst. Evol. Microbiol.">
        <title>Anaeromyxobacter oryzae sp. nov., Anaeromyxobacter diazotrophicus sp. nov. and Anaeromyxobacter paludicola sp. nov., isolated from paddy soils.</title>
        <authorList>
            <person name="Itoh H."/>
            <person name="Xu Z."/>
            <person name="Mise K."/>
            <person name="Masuda Y."/>
            <person name="Ushijima N."/>
            <person name="Hayakawa C."/>
            <person name="Shiratori Y."/>
            <person name="Senoo K."/>
        </authorList>
    </citation>
    <scope>NUCLEOTIDE SEQUENCE [LARGE SCALE GENOMIC DNA]</scope>
    <source>
        <strain evidence="9">Red630</strain>
    </source>
</reference>
<dbReference type="InterPro" id="IPR036291">
    <property type="entry name" value="NAD(P)-bd_dom_sf"/>
</dbReference>
<dbReference type="InterPro" id="IPR007698">
    <property type="entry name" value="AlaDH/PNT_NAD(H)-bd"/>
</dbReference>